<name>A0A1Y2FM74_9BASI</name>
<proteinExistence type="predicted"/>
<evidence type="ECO:0008006" key="3">
    <source>
        <dbReference type="Google" id="ProtNLM"/>
    </source>
</evidence>
<dbReference type="EMBL" id="MCGR01000017">
    <property type="protein sequence ID" value="ORY84697.1"/>
    <property type="molecule type" value="Genomic_DNA"/>
</dbReference>
<dbReference type="InParanoid" id="A0A1Y2FM74"/>
<sequence length="531" mass="59365">MLSLPRFYTRQSPQFLCLLALNLGFLVYTRMSSTAHLDTSSLVHALPAHLPEHISDLYPSHHSHVNGHNDTSDFASRAHPKKRRVARAFSSGTPLVFSPSRHVPTGSHTLTHPTATCEVCVATPEDPLCEYGLDNVRLSRSYEGSGYRVRKFLEKALRGDKVRIGIIGGSVTAGHGLNGKPSWHQRFFTEFQQAFPNSEIYDGSVPAMGSAFFSYCFESLIPNDLDLYIAELDINNEALDRTFGEDDALFRGLLGLPQEPAVIRLSVVATSFPDLALGHVSDLIMSTYFDTPIISIRNFLLPHFIAHPELSDPYFSLLPDGKPDYRHISHIGHDALADMLTLYMREQTCETRRRMEHPVAPPKSHWPKSDILGMVPRLYMWQPFSTSKVAPPVRPHCEFMGSDRRPLTPIAELTSPSWTRVDWNGKHALVSSEVGARISFPFTGTKIGLFLLQTNGKRNTQFPGKLGCWLDGENDVPKTPVDAWYADDANRAYWHMVKDGVPFAEHVLHCEILEESSTSGHEVRILGVASQ</sequence>
<dbReference type="PANTHER" id="PTHR34407:SF1">
    <property type="entry name" value="SGNH HYDROLASE-TYPE ESTERASE DOMAIN-CONTAINING PROTEIN"/>
    <property type="match status" value="1"/>
</dbReference>
<reference evidence="1 2" key="1">
    <citation type="submission" date="2016-07" db="EMBL/GenBank/DDBJ databases">
        <title>Pervasive Adenine N6-methylation of Active Genes in Fungi.</title>
        <authorList>
            <consortium name="DOE Joint Genome Institute"/>
            <person name="Mondo S.J."/>
            <person name="Dannebaum R.O."/>
            <person name="Kuo R.C."/>
            <person name="Labutti K."/>
            <person name="Haridas S."/>
            <person name="Kuo A."/>
            <person name="Salamov A."/>
            <person name="Ahrendt S.R."/>
            <person name="Lipzen A."/>
            <person name="Sullivan W."/>
            <person name="Andreopoulos W.B."/>
            <person name="Clum A."/>
            <person name="Lindquist E."/>
            <person name="Daum C."/>
            <person name="Ramamoorthy G.K."/>
            <person name="Gryganskyi A."/>
            <person name="Culley D."/>
            <person name="Magnuson J.K."/>
            <person name="James T.Y."/>
            <person name="O'Malley M.A."/>
            <person name="Stajich J.E."/>
            <person name="Spatafora J.W."/>
            <person name="Visel A."/>
            <person name="Grigoriev I.V."/>
        </authorList>
    </citation>
    <scope>NUCLEOTIDE SEQUENCE [LARGE SCALE GENOMIC DNA]</scope>
    <source>
        <strain evidence="1 2">62-1032</strain>
    </source>
</reference>
<protein>
    <recommendedName>
        <fullName evidence="3">SGNH hydrolase-type esterase domain-containing protein</fullName>
    </recommendedName>
</protein>
<dbReference type="AlphaFoldDB" id="A0A1Y2FM74"/>
<accession>A0A1Y2FM74</accession>
<evidence type="ECO:0000313" key="1">
    <source>
        <dbReference type="EMBL" id="ORY84697.1"/>
    </source>
</evidence>
<gene>
    <name evidence="1" type="ORF">BCR35DRAFT_303025</name>
</gene>
<dbReference type="Proteomes" id="UP000193467">
    <property type="component" value="Unassembled WGS sequence"/>
</dbReference>
<dbReference type="OrthoDB" id="544608at2759"/>
<keyword evidence="2" id="KW-1185">Reference proteome</keyword>
<evidence type="ECO:0000313" key="2">
    <source>
        <dbReference type="Proteomes" id="UP000193467"/>
    </source>
</evidence>
<dbReference type="Gene3D" id="2.60.120.260">
    <property type="entry name" value="Galactose-binding domain-like"/>
    <property type="match status" value="1"/>
</dbReference>
<dbReference type="CDD" id="cd00229">
    <property type="entry name" value="SGNH_hydrolase"/>
    <property type="match status" value="1"/>
</dbReference>
<dbReference type="PANTHER" id="PTHR34407">
    <property type="entry name" value="EXPRESSED PROTEIN"/>
    <property type="match status" value="1"/>
</dbReference>
<organism evidence="1 2">
    <name type="scientific">Leucosporidium creatinivorum</name>
    <dbReference type="NCBI Taxonomy" id="106004"/>
    <lineage>
        <taxon>Eukaryota</taxon>
        <taxon>Fungi</taxon>
        <taxon>Dikarya</taxon>
        <taxon>Basidiomycota</taxon>
        <taxon>Pucciniomycotina</taxon>
        <taxon>Microbotryomycetes</taxon>
        <taxon>Leucosporidiales</taxon>
        <taxon>Leucosporidium</taxon>
    </lineage>
</organism>
<dbReference type="SUPFAM" id="SSF52266">
    <property type="entry name" value="SGNH hydrolase"/>
    <property type="match status" value="1"/>
</dbReference>
<comment type="caution">
    <text evidence="1">The sequence shown here is derived from an EMBL/GenBank/DDBJ whole genome shotgun (WGS) entry which is preliminary data.</text>
</comment>